<dbReference type="NCBIfam" id="TIGR02375">
    <property type="entry name" value="pseudoazurin"/>
    <property type="match status" value="1"/>
</dbReference>
<dbReference type="KEGG" id="nik:F5I99_17475"/>
<feature type="binding site" evidence="9">
    <location>
        <position position="102"/>
    </location>
    <ligand>
        <name>Cu cation</name>
        <dbReference type="ChEBI" id="CHEBI:23378"/>
    </ligand>
</feature>
<dbReference type="RefSeq" id="WP_151059323.1">
    <property type="nucleotide sequence ID" value="NZ_CP044222.1"/>
</dbReference>
<dbReference type="GO" id="GO:0042597">
    <property type="term" value="C:periplasmic space"/>
    <property type="evidence" value="ECO:0007669"/>
    <property type="project" value="UniProtKB-SubCell"/>
</dbReference>
<keyword evidence="3" id="KW-0813">Transport</keyword>
<dbReference type="InterPro" id="IPR002386">
    <property type="entry name" value="Amicyanin/Pseudoazurin"/>
</dbReference>
<organism evidence="12 13">
    <name type="scientific">Nitrincola iocasae</name>
    <dbReference type="NCBI Taxonomy" id="2614693"/>
    <lineage>
        <taxon>Bacteria</taxon>
        <taxon>Pseudomonadati</taxon>
        <taxon>Pseudomonadota</taxon>
        <taxon>Gammaproteobacteria</taxon>
        <taxon>Oceanospirillales</taxon>
        <taxon>Oceanospirillaceae</taxon>
        <taxon>Nitrincola</taxon>
    </lineage>
</organism>
<feature type="signal peptide" evidence="10">
    <location>
        <begin position="1"/>
        <end position="18"/>
    </location>
</feature>
<dbReference type="GO" id="GO:0009055">
    <property type="term" value="F:electron transfer activity"/>
    <property type="evidence" value="ECO:0007669"/>
    <property type="project" value="InterPro"/>
</dbReference>
<feature type="binding site" evidence="9">
    <location>
        <position position="94"/>
    </location>
    <ligand>
        <name>Cu cation</name>
        <dbReference type="ChEBI" id="CHEBI:23378"/>
    </ligand>
</feature>
<feature type="domain" description="Blue (type 1) copper" evidence="11">
    <location>
        <begin position="24"/>
        <end position="108"/>
    </location>
</feature>
<evidence type="ECO:0000256" key="5">
    <source>
        <dbReference type="ARBA" id="ARBA00022764"/>
    </source>
</evidence>
<keyword evidence="13" id="KW-1185">Reference proteome</keyword>
<feature type="binding site" evidence="9">
    <location>
        <position position="58"/>
    </location>
    <ligand>
        <name>Cu cation</name>
        <dbReference type="ChEBI" id="CHEBI:23378"/>
    </ligand>
</feature>
<keyword evidence="4 9" id="KW-0479">Metal-binding</keyword>
<dbReference type="PRINTS" id="PR00155">
    <property type="entry name" value="AMICYANIN"/>
</dbReference>
<dbReference type="Pfam" id="PF00127">
    <property type="entry name" value="Copper-bind"/>
    <property type="match status" value="1"/>
</dbReference>
<evidence type="ECO:0000256" key="7">
    <source>
        <dbReference type="ARBA" id="ARBA00023008"/>
    </source>
</evidence>
<evidence type="ECO:0000256" key="8">
    <source>
        <dbReference type="NCBIfam" id="TIGR02375"/>
    </source>
</evidence>
<accession>A0A5J6LJ91</accession>
<keyword evidence="5" id="KW-0574">Periplasm</keyword>
<keyword evidence="10" id="KW-0732">Signal</keyword>
<dbReference type="AlphaFoldDB" id="A0A5J6LJ91"/>
<reference evidence="12 13" key="1">
    <citation type="submission" date="2019-09" db="EMBL/GenBank/DDBJ databases">
        <title>Nitrincola iocasae sp. nov., a bacterium isolated from the sediment collected at a cold seep field in South China Sea.</title>
        <authorList>
            <person name="Zhang H."/>
            <person name="Wang H."/>
            <person name="Li C."/>
        </authorList>
    </citation>
    <scope>NUCLEOTIDE SEQUENCE [LARGE SCALE GENOMIC DNA]</scope>
    <source>
        <strain evidence="12 13">KXZD1103</strain>
    </source>
</reference>
<evidence type="ECO:0000256" key="6">
    <source>
        <dbReference type="ARBA" id="ARBA00022982"/>
    </source>
</evidence>
<dbReference type="InterPro" id="IPR028871">
    <property type="entry name" value="BlueCu_1_BS"/>
</dbReference>
<gene>
    <name evidence="12" type="ORF">F5I99_17475</name>
</gene>
<evidence type="ECO:0000256" key="9">
    <source>
        <dbReference type="PIRSR" id="PIRSR602386-1"/>
    </source>
</evidence>
<evidence type="ECO:0000259" key="11">
    <source>
        <dbReference type="Pfam" id="PF00127"/>
    </source>
</evidence>
<evidence type="ECO:0000256" key="1">
    <source>
        <dbReference type="ARBA" id="ARBA00004418"/>
    </source>
</evidence>
<dbReference type="GO" id="GO:0005507">
    <property type="term" value="F:copper ion binding"/>
    <property type="evidence" value="ECO:0007669"/>
    <property type="project" value="UniProtKB-UniRule"/>
</dbReference>
<dbReference type="Proteomes" id="UP000325606">
    <property type="component" value="Chromosome"/>
</dbReference>
<keyword evidence="6" id="KW-0249">Electron transport</keyword>
<dbReference type="SUPFAM" id="SSF49503">
    <property type="entry name" value="Cupredoxins"/>
    <property type="match status" value="1"/>
</dbReference>
<dbReference type="InterPro" id="IPR000923">
    <property type="entry name" value="BlueCu_1"/>
</dbReference>
<dbReference type="PRINTS" id="PR00156">
    <property type="entry name" value="COPPERBLUE"/>
</dbReference>
<keyword evidence="7 9" id="KW-0186">Copper</keyword>
<feature type="chain" id="PRO_5023821451" description="Pseudoazurin" evidence="10">
    <location>
        <begin position="19"/>
        <end position="149"/>
    </location>
</feature>
<evidence type="ECO:0000313" key="12">
    <source>
        <dbReference type="EMBL" id="QEW08677.1"/>
    </source>
</evidence>
<name>A0A5J6LJ91_9GAMM</name>
<evidence type="ECO:0000256" key="2">
    <source>
        <dbReference type="ARBA" id="ARBA00016984"/>
    </source>
</evidence>
<evidence type="ECO:0000256" key="4">
    <source>
        <dbReference type="ARBA" id="ARBA00022723"/>
    </source>
</evidence>
<evidence type="ECO:0000313" key="13">
    <source>
        <dbReference type="Proteomes" id="UP000325606"/>
    </source>
</evidence>
<dbReference type="EMBL" id="CP044222">
    <property type="protein sequence ID" value="QEW08677.1"/>
    <property type="molecule type" value="Genomic_DNA"/>
</dbReference>
<evidence type="ECO:0000256" key="3">
    <source>
        <dbReference type="ARBA" id="ARBA00022448"/>
    </source>
</evidence>
<evidence type="ECO:0000256" key="10">
    <source>
        <dbReference type="SAM" id="SignalP"/>
    </source>
</evidence>
<dbReference type="InterPro" id="IPR012745">
    <property type="entry name" value="Pseudoazurin"/>
</dbReference>
<proteinExistence type="predicted"/>
<protein>
    <recommendedName>
        <fullName evidence="2 8">Pseudoazurin</fullName>
    </recommendedName>
</protein>
<dbReference type="Gene3D" id="2.60.40.420">
    <property type="entry name" value="Cupredoxins - blue copper proteins"/>
    <property type="match status" value="1"/>
</dbReference>
<comment type="cofactor">
    <cofactor evidence="9">
        <name>Cu cation</name>
        <dbReference type="ChEBI" id="CHEBI:23378"/>
    </cofactor>
    <text evidence="9">Binds 1 copper ion per subunit.</text>
</comment>
<feature type="binding site" evidence="9">
    <location>
        <position position="97"/>
    </location>
    <ligand>
        <name>Cu cation</name>
        <dbReference type="ChEBI" id="CHEBI:23378"/>
    </ligand>
</feature>
<dbReference type="InterPro" id="IPR008972">
    <property type="entry name" value="Cupredoxin"/>
</dbReference>
<dbReference type="InterPro" id="IPR001235">
    <property type="entry name" value="Copper_blue_Plastocyanin"/>
</dbReference>
<dbReference type="PROSITE" id="PS00196">
    <property type="entry name" value="COPPER_BLUE"/>
    <property type="match status" value="1"/>
</dbReference>
<sequence>MRIGVLLIALGFCLQANAEEHHVKMLNFGTDGGMVFEPGFIQINPGDSITFVPENTGHHVKSHSVPTGASPWQSELDEPFTVTLDQEGVYVYYCPPHLMMNMVGVIQVGEQVDAVSRDEVTEQAEQLGRRAFQNSARLGNLMQQITWSE</sequence>
<comment type="subcellular location">
    <subcellularLocation>
        <location evidence="1">Periplasm</location>
    </subcellularLocation>
</comment>